<organism evidence="2 3">
    <name type="scientific">Roseospira navarrensis</name>
    <dbReference type="NCBI Taxonomy" id="140058"/>
    <lineage>
        <taxon>Bacteria</taxon>
        <taxon>Pseudomonadati</taxon>
        <taxon>Pseudomonadota</taxon>
        <taxon>Alphaproteobacteria</taxon>
        <taxon>Rhodospirillales</taxon>
        <taxon>Rhodospirillaceae</taxon>
        <taxon>Roseospira</taxon>
    </lineage>
</organism>
<accession>A0A7X2D576</accession>
<dbReference type="AlphaFoldDB" id="A0A7X2D576"/>
<dbReference type="Gene3D" id="3.30.365.10">
    <property type="entry name" value="Aldehyde oxidase/xanthine dehydrogenase, molybdopterin binding domain"/>
    <property type="match status" value="4"/>
</dbReference>
<dbReference type="InterPro" id="IPR052516">
    <property type="entry name" value="N-heterocyclic_Hydroxylase"/>
</dbReference>
<dbReference type="InterPro" id="IPR012368">
    <property type="entry name" value="OxRdtase_Mopterin-bd_su_IorB"/>
</dbReference>
<dbReference type="SUPFAM" id="SSF56003">
    <property type="entry name" value="Molybdenum cofactor-binding domain"/>
    <property type="match status" value="2"/>
</dbReference>
<dbReference type="Gene3D" id="3.90.1170.50">
    <property type="entry name" value="Aldehyde oxidase/xanthine dehydrogenase, a/b hammerhead"/>
    <property type="match status" value="1"/>
</dbReference>
<dbReference type="PANTHER" id="PTHR47495">
    <property type="entry name" value="ALDEHYDE DEHYDROGENASE"/>
    <property type="match status" value="1"/>
</dbReference>
<evidence type="ECO:0000313" key="2">
    <source>
        <dbReference type="EMBL" id="MQX36895.1"/>
    </source>
</evidence>
<feature type="domain" description="Aldehyde oxidase/xanthine dehydrogenase a/b hammerhead" evidence="1">
    <location>
        <begin position="206"/>
        <end position="286"/>
    </location>
</feature>
<dbReference type="InterPro" id="IPR037165">
    <property type="entry name" value="AldOxase/xan_DH_Mopterin-bd_sf"/>
</dbReference>
<comment type="caution">
    <text evidence="2">The sequence shown here is derived from an EMBL/GenBank/DDBJ whole genome shotgun (WGS) entry which is preliminary data.</text>
</comment>
<reference evidence="2 3" key="1">
    <citation type="submission" date="2019-10" db="EMBL/GenBank/DDBJ databases">
        <title>Draft whole-genome sequence of the purple nonsulfur photosynthetic bacterium Roseospira navarrensis DSM 15114.</title>
        <authorList>
            <person name="Kyndt J.A."/>
            <person name="Meyer T.E."/>
        </authorList>
    </citation>
    <scope>NUCLEOTIDE SEQUENCE [LARGE SCALE GENOMIC DNA]</scope>
    <source>
        <strain evidence="2 3">DSM 15114</strain>
    </source>
</reference>
<keyword evidence="3" id="KW-1185">Reference proteome</keyword>
<dbReference type="PIRSF" id="PIRSF036389">
    <property type="entry name" value="IOR_B"/>
    <property type="match status" value="1"/>
</dbReference>
<dbReference type="Pfam" id="PF02738">
    <property type="entry name" value="MoCoBD_1"/>
    <property type="match status" value="1"/>
</dbReference>
<dbReference type="InterPro" id="IPR000674">
    <property type="entry name" value="Ald_Oxase/Xan_DH_a/b"/>
</dbReference>
<name>A0A7X2D576_9PROT</name>
<dbReference type="EMBL" id="WIVE01000028">
    <property type="protein sequence ID" value="MQX36895.1"/>
    <property type="molecule type" value="Genomic_DNA"/>
</dbReference>
<dbReference type="InterPro" id="IPR046867">
    <property type="entry name" value="AldOxase/xan_DH_MoCoBD2"/>
</dbReference>
<dbReference type="InterPro" id="IPR008274">
    <property type="entry name" value="AldOxase/xan_DH_MoCoBD1"/>
</dbReference>
<dbReference type="Pfam" id="PF20256">
    <property type="entry name" value="MoCoBD_2"/>
    <property type="match status" value="2"/>
</dbReference>
<dbReference type="Proteomes" id="UP000434582">
    <property type="component" value="Unassembled WGS sequence"/>
</dbReference>
<evidence type="ECO:0000259" key="1">
    <source>
        <dbReference type="SMART" id="SM01008"/>
    </source>
</evidence>
<protein>
    <submittedName>
        <fullName evidence="2">Molybdopterin-dependent oxidoreductase</fullName>
    </submittedName>
</protein>
<gene>
    <name evidence="2" type="ORF">GHC57_10245</name>
</gene>
<dbReference type="GO" id="GO:0016491">
    <property type="term" value="F:oxidoreductase activity"/>
    <property type="evidence" value="ECO:0007669"/>
    <property type="project" value="InterPro"/>
</dbReference>
<dbReference type="PANTHER" id="PTHR47495:SF2">
    <property type="entry name" value="ALDEHYDE DEHYDROGENASE"/>
    <property type="match status" value="1"/>
</dbReference>
<evidence type="ECO:0000313" key="3">
    <source>
        <dbReference type="Proteomes" id="UP000434582"/>
    </source>
</evidence>
<dbReference type="SMART" id="SM01008">
    <property type="entry name" value="Ald_Xan_dh_C"/>
    <property type="match status" value="1"/>
</dbReference>
<sequence>MMGTGAGLTLGLVLPGSEPAAAADGDNTTDAGSADLAPNAFVRLARDGRVTVICKHLEMGQGVYTGLCALVAEELDAPWDSVHPAPAPADAALYNNLYWGPLQGTGASTSLANAFEQMRRAGAVARAMLVRAAAEAWDVPPDEIETTDGRLRHAAGDRSAGYGEMAAAAAALPVPDPDTVPLKDPATFRLIGRVDLHRPDAAAKIDGSALYASDIRLPGMLVARIRRPPRFGATVKSVNTEAALAVPGVKAVTPLPAGAGLAVVAEMPWQTARALAVLAVEWDDSATVTTGTDAILERYREQAKTPGTVVRNQGDAAAALTKPDSVAIEATYDVPYQAHAPMETPSAVAHLTDSGIEIWTASQTPTTDVLAVAEAARVDPARVTLHPTFAGGSFGLRARPDGGCARDVAAIARALAEQGIGAPVQLVWTREDEIRGGWYRPMALHTVSGAVDANGRPTAWRHRVVCQSILKGTVFEGPLMGDGIDPTCVEGVADLPYAVPNMYLDLHMPETGVPVLWWRAGGHSHTAFATESFVDELAHAAGTDPLALRLDLLRDAHPDMLNVLLLVADKAGWAAPLAPGRGRGLAVHRSRGTSVAQVAEVTVKDSTIVVDRVVCAVHCGLPVNPSVIRAQVEGAIVFGLSAALRGRITMDDTGAVEQSNFHNFEVLRMAAVPDIEVHILPSTAAPTGIGEPALPPVAPAVANAVFAATGTRLRSLPLRLKG</sequence>
<proteinExistence type="predicted"/>
<dbReference type="OrthoDB" id="9767994at2"/>